<evidence type="ECO:0000313" key="1">
    <source>
        <dbReference type="EMBL" id="QIX20597.1"/>
    </source>
</evidence>
<dbReference type="InterPro" id="IPR033767">
    <property type="entry name" value="Tail_Gp11"/>
</dbReference>
<dbReference type="Pfam" id="PF17212">
    <property type="entry name" value="Tube"/>
    <property type="match status" value="1"/>
</dbReference>
<sequence>MSVLSLTPTTELEAINLMLSVIGESPVNTVEDTGIVDAVVARQILTQSSRDVQVVGWHWNTEINYPLAASFPEGEIALPPNTLRVDASGDDARLDLIQRGNRLYDRVNHTFSIGKTVKVAIVLFLPFDQLPEAARSYIVIRAARQFQERMVGSETLWQFNSRDEVRAWSNLQSAEAETLDLNVFRDNSSVRRVTDRVIGTNISGVLL</sequence>
<name>A0A6H0ZKL8_9HYPH</name>
<reference evidence="1 2" key="1">
    <citation type="submission" date="2020-04" db="EMBL/GenBank/DDBJ databases">
        <title>FDA dAtabase for Regulatory Grade micrObial Sequences (FDA-ARGOS): Supporting development and validation of Infectious Disease Dx tests.</title>
        <authorList>
            <person name="Sciortino C."/>
            <person name="Tallon L."/>
            <person name="Sadzewicz L."/>
            <person name="Vavikolanu K."/>
            <person name="Mehta A."/>
            <person name="Aluvathingal J."/>
            <person name="Nadendla S."/>
            <person name="Nandy P."/>
            <person name="Geyer C."/>
            <person name="Yan Y."/>
            <person name="Sichtig H."/>
        </authorList>
    </citation>
    <scope>NUCLEOTIDE SEQUENCE [LARGE SCALE GENOMIC DNA]</scope>
    <source>
        <strain evidence="1 2">FDAARGOS_633</strain>
    </source>
</reference>
<accession>A0A6H0ZKL8</accession>
<dbReference type="EMBL" id="CP050898">
    <property type="protein sequence ID" value="QIX20597.1"/>
    <property type="molecule type" value="Genomic_DNA"/>
</dbReference>
<protein>
    <submittedName>
        <fullName evidence="1">Phage tail protein</fullName>
    </submittedName>
</protein>
<dbReference type="Proteomes" id="UP000500870">
    <property type="component" value="Chromosome 1"/>
</dbReference>
<gene>
    <name evidence="1" type="ORF">FOB41_05315</name>
</gene>
<organism evidence="1 2">
    <name type="scientific">Agrobacterium pusense</name>
    <dbReference type="NCBI Taxonomy" id="648995"/>
    <lineage>
        <taxon>Bacteria</taxon>
        <taxon>Pseudomonadati</taxon>
        <taxon>Pseudomonadota</taxon>
        <taxon>Alphaproteobacteria</taxon>
        <taxon>Hyphomicrobiales</taxon>
        <taxon>Rhizobiaceae</taxon>
        <taxon>Rhizobium/Agrobacterium group</taxon>
        <taxon>Agrobacterium</taxon>
    </lineage>
</organism>
<proteinExistence type="predicted"/>
<evidence type="ECO:0000313" key="2">
    <source>
        <dbReference type="Proteomes" id="UP000500870"/>
    </source>
</evidence>
<dbReference type="AlphaFoldDB" id="A0A6H0ZKL8"/>
<dbReference type="RefSeq" id="WP_065656109.1">
    <property type="nucleotide sequence ID" value="NZ_CP050898.1"/>
</dbReference>